<protein>
    <submittedName>
        <fullName evidence="2">Uncharacterized protein</fullName>
    </submittedName>
</protein>
<name>A0A7U2NEA8_FLAPS</name>
<dbReference type="AlphaFoldDB" id="A0A7U2NEA8"/>
<gene>
    <name evidence="2" type="ORF">H0H26_11595</name>
</gene>
<reference evidence="2 3" key="1">
    <citation type="submission" date="2020-07" db="EMBL/GenBank/DDBJ databases">
        <title>Genomic characterization of Flavobacterium psychrophilum strains.</title>
        <authorList>
            <person name="Castillo D."/>
            <person name="Jorgensen J."/>
            <person name="Middelboe M."/>
        </authorList>
    </citation>
    <scope>NUCLEOTIDE SEQUENCE [LARGE SCALE GENOMIC DNA]</scope>
    <source>
        <strain evidence="2 3">FPS-R7</strain>
    </source>
</reference>
<evidence type="ECO:0000256" key="1">
    <source>
        <dbReference type="SAM" id="MobiDB-lite"/>
    </source>
</evidence>
<accession>A0A7U2NEA8</accession>
<proteinExistence type="predicted"/>
<dbReference type="Proteomes" id="UP000596329">
    <property type="component" value="Chromosome"/>
</dbReference>
<evidence type="ECO:0000313" key="2">
    <source>
        <dbReference type="EMBL" id="QRE03517.1"/>
    </source>
</evidence>
<dbReference type="RefSeq" id="WP_203095816.1">
    <property type="nucleotide sequence ID" value="NZ_CP059075.1"/>
</dbReference>
<dbReference type="EMBL" id="CP059075">
    <property type="protein sequence ID" value="QRE03517.1"/>
    <property type="molecule type" value="Genomic_DNA"/>
</dbReference>
<sequence>MTRSDIKLLIDTNLADFSNIIPELHRAVSYLFLKAYPYPGELKSVKMTTDKIPTYFDASGLGRINLEYEGWAIRNGNNGTDNAGGLVDIGYDPLKYNVLGAKGGSKDAVVVEHSHICSIYAINKNLTDSGPTDGQGNANGATLQTTTNTVGESGTNKNMQPYIVVLKLQSV</sequence>
<evidence type="ECO:0000313" key="3">
    <source>
        <dbReference type="Proteomes" id="UP000596329"/>
    </source>
</evidence>
<feature type="region of interest" description="Disordered" evidence="1">
    <location>
        <begin position="131"/>
        <end position="154"/>
    </location>
</feature>
<organism evidence="2 3">
    <name type="scientific">Flavobacterium psychrophilum</name>
    <dbReference type="NCBI Taxonomy" id="96345"/>
    <lineage>
        <taxon>Bacteria</taxon>
        <taxon>Pseudomonadati</taxon>
        <taxon>Bacteroidota</taxon>
        <taxon>Flavobacteriia</taxon>
        <taxon>Flavobacteriales</taxon>
        <taxon>Flavobacteriaceae</taxon>
        <taxon>Flavobacterium</taxon>
    </lineage>
</organism>